<gene>
    <name evidence="2" type="ORF">Xmau_02199</name>
</gene>
<proteinExistence type="predicted"/>
<organism evidence="2 3">
    <name type="scientific">Xenorhabdus mauleonii</name>
    <dbReference type="NCBI Taxonomy" id="351675"/>
    <lineage>
        <taxon>Bacteria</taxon>
        <taxon>Pseudomonadati</taxon>
        <taxon>Pseudomonadota</taxon>
        <taxon>Gammaproteobacteria</taxon>
        <taxon>Enterobacterales</taxon>
        <taxon>Morganellaceae</taxon>
        <taxon>Xenorhabdus</taxon>
    </lineage>
</organism>
<protein>
    <submittedName>
        <fullName evidence="2">Uncharacterized protein</fullName>
    </submittedName>
</protein>
<name>A0A2G0NZ94_9GAMM</name>
<feature type="transmembrane region" description="Helical" evidence="1">
    <location>
        <begin position="26"/>
        <end position="45"/>
    </location>
</feature>
<keyword evidence="1" id="KW-0812">Transmembrane</keyword>
<feature type="transmembrane region" description="Helical" evidence="1">
    <location>
        <begin position="91"/>
        <end position="110"/>
    </location>
</feature>
<evidence type="ECO:0000313" key="3">
    <source>
        <dbReference type="Proteomes" id="UP000224607"/>
    </source>
</evidence>
<accession>A0A2G0NZ94</accession>
<keyword evidence="1" id="KW-1133">Transmembrane helix</keyword>
<keyword evidence="3" id="KW-1185">Reference proteome</keyword>
<keyword evidence="1" id="KW-0472">Membrane</keyword>
<feature type="transmembrane region" description="Helical" evidence="1">
    <location>
        <begin position="125"/>
        <end position="147"/>
    </location>
</feature>
<sequence>MKAYTLHSLLSQSSFDKNSPFSTNRLPLYFAGSFMNTILGGLIAIRGGTNLFGRAVAQTGVIALKLNSPAMGALLDNISNKMLLNSKSMVTFTRFGIGISGVASTVLSYIDATNAFELGNNGEGYSHIAIGSGTLLMTLAYGYAAVTTTTAAGAAAADAAAIVLTGAALTFFWAGVLIAILGTAYILMFSKDEFENLLQNCFWGNGKKYSFWSRDDIRPKRIEDQFRKVEVINDEIRNAFLVEYQEFANLFTGATLKREFKDKKTIYRFTLPNFQWGKSEIFYQVISFSYAALSAGSPYVPVSPSIVSSNISTQQSASDNFAELMEADYKKLSDEGGLTTLTVEMDSFESKHITIFWYYMPTEDVISPLRYKWNEEPILENAIYGYDDEVMRN</sequence>
<dbReference type="Proteomes" id="UP000224607">
    <property type="component" value="Unassembled WGS sequence"/>
</dbReference>
<evidence type="ECO:0000256" key="1">
    <source>
        <dbReference type="SAM" id="Phobius"/>
    </source>
</evidence>
<evidence type="ECO:0000313" key="2">
    <source>
        <dbReference type="EMBL" id="PHM40015.1"/>
    </source>
</evidence>
<reference evidence="2 3" key="1">
    <citation type="journal article" date="2017" name="Nat. Microbiol.">
        <title>Natural product diversity associated with the nematode symbionts Photorhabdus and Xenorhabdus.</title>
        <authorList>
            <person name="Tobias N.J."/>
            <person name="Wolff H."/>
            <person name="Djahanschiri B."/>
            <person name="Grundmann F."/>
            <person name="Kronenwerth M."/>
            <person name="Shi Y.M."/>
            <person name="Simonyi S."/>
            <person name="Grun P."/>
            <person name="Shapiro-Ilan D."/>
            <person name="Pidot S.J."/>
            <person name="Stinear T.P."/>
            <person name="Ebersberger I."/>
            <person name="Bode H.B."/>
        </authorList>
    </citation>
    <scope>NUCLEOTIDE SEQUENCE [LARGE SCALE GENOMIC DNA]</scope>
    <source>
        <strain evidence="2 3">DSM 17908</strain>
    </source>
</reference>
<comment type="caution">
    <text evidence="2">The sequence shown here is derived from an EMBL/GenBank/DDBJ whole genome shotgun (WGS) entry which is preliminary data.</text>
</comment>
<dbReference type="EMBL" id="NITY01000007">
    <property type="protein sequence ID" value="PHM40015.1"/>
    <property type="molecule type" value="Genomic_DNA"/>
</dbReference>
<feature type="transmembrane region" description="Helical" evidence="1">
    <location>
        <begin position="159"/>
        <end position="188"/>
    </location>
</feature>